<evidence type="ECO:0000256" key="3">
    <source>
        <dbReference type="ARBA" id="ARBA00022833"/>
    </source>
</evidence>
<dbReference type="AlphaFoldDB" id="I2H9N9"/>
<dbReference type="InterPro" id="IPR000058">
    <property type="entry name" value="Znf_AN1"/>
</dbReference>
<dbReference type="OMA" id="METHECA"/>
<dbReference type="Pfam" id="PF01428">
    <property type="entry name" value="zf-AN1"/>
    <property type="match status" value="1"/>
</dbReference>
<dbReference type="GO" id="GO:0008270">
    <property type="term" value="F:zinc ion binding"/>
    <property type="evidence" value="ECO:0007669"/>
    <property type="project" value="UniProtKB-KW"/>
</dbReference>
<proteinExistence type="predicted"/>
<dbReference type="SMART" id="SM00154">
    <property type="entry name" value="ZnF_AN1"/>
    <property type="match status" value="1"/>
</dbReference>
<dbReference type="KEGG" id="tbl:TBLA_0J00930"/>
<feature type="region of interest" description="Disordered" evidence="5">
    <location>
        <begin position="1"/>
        <end position="26"/>
    </location>
</feature>
<feature type="compositionally biased region" description="Low complexity" evidence="5">
    <location>
        <begin position="11"/>
        <end position="26"/>
    </location>
</feature>
<dbReference type="GO" id="GO:0071218">
    <property type="term" value="P:cellular response to misfolded protein"/>
    <property type="evidence" value="ECO:0007669"/>
    <property type="project" value="EnsemblFungi"/>
</dbReference>
<evidence type="ECO:0000256" key="1">
    <source>
        <dbReference type="ARBA" id="ARBA00022723"/>
    </source>
</evidence>
<accession>I2H9N9</accession>
<dbReference type="PROSITE" id="PS51039">
    <property type="entry name" value="ZF_AN1"/>
    <property type="match status" value="1"/>
</dbReference>
<keyword evidence="3" id="KW-0862">Zinc</keyword>
<evidence type="ECO:0000313" key="8">
    <source>
        <dbReference type="Proteomes" id="UP000002866"/>
    </source>
</evidence>
<sequence length="157" mass="17633">MSEVTRQEQVNNNNSPAATEEATTPALNQESLINTDAAPIIKQPFQINNARLILDDTITSIPNASPNLPTTSVKTTCKVTKKKGNKRRKNQCYYGDCSSTISKFIGNCKFCNKNYCSKHRLMEIHDCRGLKSCRDQMHKRNAEKLASEQTKSPKIQI</sequence>
<evidence type="ECO:0000259" key="6">
    <source>
        <dbReference type="PROSITE" id="PS51039"/>
    </source>
</evidence>
<dbReference type="SUPFAM" id="SSF118310">
    <property type="entry name" value="AN1-like Zinc finger"/>
    <property type="match status" value="1"/>
</dbReference>
<reference evidence="7 8" key="1">
    <citation type="journal article" date="2011" name="Proc. Natl. Acad. Sci. U.S.A.">
        <title>Evolutionary erosion of yeast sex chromosomes by mating-type switching accidents.</title>
        <authorList>
            <person name="Gordon J.L."/>
            <person name="Armisen D."/>
            <person name="Proux-Wera E."/>
            <person name="Oheigeartaigh S.S."/>
            <person name="Byrne K.P."/>
            <person name="Wolfe K.H."/>
        </authorList>
    </citation>
    <scope>NUCLEOTIDE SEQUENCE [LARGE SCALE GENOMIC DNA]</scope>
    <source>
        <strain evidence="8">ATCC 34711 / CBS 6284 / DSM 70876 / NBRC 10599 / NRRL Y-10934 / UCD 77-7</strain>
    </source>
</reference>
<protein>
    <recommendedName>
        <fullName evidence="6">AN1-type domain-containing protein</fullName>
    </recommendedName>
</protein>
<dbReference type="Gene3D" id="4.10.1110.10">
    <property type="entry name" value="AN1-like Zinc finger"/>
    <property type="match status" value="1"/>
</dbReference>
<feature type="domain" description="AN1-type" evidence="6">
    <location>
        <begin position="86"/>
        <end position="135"/>
    </location>
</feature>
<keyword evidence="8" id="KW-1185">Reference proteome</keyword>
<dbReference type="Proteomes" id="UP000002866">
    <property type="component" value="Chromosome 10"/>
</dbReference>
<dbReference type="GO" id="GO:0071243">
    <property type="term" value="P:cellular response to arsenic-containing substance"/>
    <property type="evidence" value="ECO:0007669"/>
    <property type="project" value="EnsemblFungi"/>
</dbReference>
<dbReference type="HOGENOM" id="CLU_1679133_0_0_1"/>
<name>I2H9N9_HENB6</name>
<evidence type="ECO:0000313" key="7">
    <source>
        <dbReference type="EMBL" id="CCH63091.1"/>
    </source>
</evidence>
<evidence type="ECO:0000256" key="5">
    <source>
        <dbReference type="SAM" id="MobiDB-lite"/>
    </source>
</evidence>
<dbReference type="RefSeq" id="XP_004182610.1">
    <property type="nucleotide sequence ID" value="XM_004182562.1"/>
</dbReference>
<keyword evidence="1" id="KW-0479">Metal-binding</keyword>
<organism evidence="7 8">
    <name type="scientific">Henningerozyma blattae (strain ATCC 34711 / CBS 6284 / DSM 70876 / NBRC 10599 / NRRL Y-10934 / UCD 77-7)</name>
    <name type="common">Yeast</name>
    <name type="synonym">Tetrapisispora blattae</name>
    <dbReference type="NCBI Taxonomy" id="1071380"/>
    <lineage>
        <taxon>Eukaryota</taxon>
        <taxon>Fungi</taxon>
        <taxon>Dikarya</taxon>
        <taxon>Ascomycota</taxon>
        <taxon>Saccharomycotina</taxon>
        <taxon>Saccharomycetes</taxon>
        <taxon>Saccharomycetales</taxon>
        <taxon>Saccharomycetaceae</taxon>
        <taxon>Henningerozyma</taxon>
    </lineage>
</organism>
<dbReference type="OrthoDB" id="428577at2759"/>
<evidence type="ECO:0000256" key="4">
    <source>
        <dbReference type="PROSITE-ProRule" id="PRU00449"/>
    </source>
</evidence>
<dbReference type="InterPro" id="IPR035896">
    <property type="entry name" value="AN1-like_Znf"/>
</dbReference>
<evidence type="ECO:0000256" key="2">
    <source>
        <dbReference type="ARBA" id="ARBA00022771"/>
    </source>
</evidence>
<dbReference type="eggNOG" id="ENOG502SA79">
    <property type="taxonomic scope" value="Eukaryota"/>
</dbReference>
<gene>
    <name evidence="7" type="primary">TBLA0J00930</name>
    <name evidence="7" type="ORF">TBLA_0J00930</name>
</gene>
<dbReference type="EMBL" id="HE806325">
    <property type="protein sequence ID" value="CCH63091.1"/>
    <property type="molecule type" value="Genomic_DNA"/>
</dbReference>
<dbReference type="GeneID" id="14498274"/>
<keyword evidence="2 4" id="KW-0863">Zinc-finger</keyword>
<dbReference type="STRING" id="1071380.I2H9N9"/>
<dbReference type="InParanoid" id="I2H9N9"/>